<dbReference type="RefSeq" id="WP_149678982.1">
    <property type="nucleotide sequence ID" value="NZ_DAONMB010000046.1"/>
</dbReference>
<gene>
    <name evidence="2" type="ORF">SAMN05444373_10329</name>
</gene>
<dbReference type="AlphaFoldDB" id="A0A1M6HFL6"/>
<dbReference type="Proteomes" id="UP000324781">
    <property type="component" value="Unassembled WGS sequence"/>
</dbReference>
<organism evidence="2 3">
    <name type="scientific">Thermoclostridium caenicola</name>
    <dbReference type="NCBI Taxonomy" id="659425"/>
    <lineage>
        <taxon>Bacteria</taxon>
        <taxon>Bacillati</taxon>
        <taxon>Bacillota</taxon>
        <taxon>Clostridia</taxon>
        <taxon>Eubacteriales</taxon>
        <taxon>Oscillospiraceae</taxon>
        <taxon>Thermoclostridium</taxon>
    </lineage>
</organism>
<evidence type="ECO:0000313" key="3">
    <source>
        <dbReference type="Proteomes" id="UP000324781"/>
    </source>
</evidence>
<feature type="region of interest" description="Disordered" evidence="1">
    <location>
        <begin position="78"/>
        <end position="99"/>
    </location>
</feature>
<evidence type="ECO:0000256" key="1">
    <source>
        <dbReference type="SAM" id="MobiDB-lite"/>
    </source>
</evidence>
<evidence type="ECO:0000313" key="2">
    <source>
        <dbReference type="EMBL" id="SHJ20965.1"/>
    </source>
</evidence>
<keyword evidence="3" id="KW-1185">Reference proteome</keyword>
<dbReference type="OrthoDB" id="2082956at2"/>
<proteinExistence type="predicted"/>
<name>A0A1M6HFL6_9FIRM</name>
<reference evidence="2 3" key="1">
    <citation type="submission" date="2016-11" db="EMBL/GenBank/DDBJ databases">
        <authorList>
            <person name="Varghese N."/>
            <person name="Submissions S."/>
        </authorList>
    </citation>
    <scope>NUCLEOTIDE SEQUENCE [LARGE SCALE GENOMIC DNA]</scope>
    <source>
        <strain evidence="2 3">DSM 19027</strain>
    </source>
</reference>
<dbReference type="EMBL" id="FQZP01000032">
    <property type="protein sequence ID" value="SHJ20965.1"/>
    <property type="molecule type" value="Genomic_DNA"/>
</dbReference>
<accession>A0A1M6HFL6</accession>
<protein>
    <submittedName>
        <fullName evidence="2">Uncharacterized protein</fullName>
    </submittedName>
</protein>
<sequence length="196" mass="22546">MKEHITPQDLQSLTASQKEMLRSLWKPEVNQMAVASICTNVETEEYKDIEFVIGQVLIVDSGRFPRIVLRRLRLTENENGEDGDTAPESDAAEDIFDEEPDGDAYDGDFDALYIEPDEFFNLEDCLPLLSIGQMIDYIRKSKFGQRGFKLLIPPEEGKLFEQNTFRLEDSDEETYENAELCDLLWDIFKSYVLGVL</sequence>